<name>A0A1H5DVT6_9BRAD</name>
<dbReference type="EMBL" id="FNTH01000001">
    <property type="protein sequence ID" value="SED83009.1"/>
    <property type="molecule type" value="Genomic_DNA"/>
</dbReference>
<sequence>MRWTLLAAGLLAVLFAAPAAADKRVALVVGNSTYQNVSRLQNPKDDAQLVADTLQRLGFALVGGHAQVDLDKAGFDAAIQRFGSQLMGADVALFYYAGHGIQVRGTNYLVPVSANPVREADVDFQMVDVGLVLRQMEGAGTRLNIVILDACRNNPFGGRGLRAADGGLAQIRAPEGTLLSYATQPGNVALDGDDGHSPYTRALVDTMQKPGLDVLQAFNQVGLVVKRATGSAQQPWVSTSPIDGSFYFAGNTPAQVATADPPATVIPPQQSLPPQNVPPSAPPAVRTQSDFIIPDSDSRLLSESDLRVLSKDDLRIARNEIFARRGRYFNAPDLTARFSRFAWYVPRSWDPPLNAIESANVALIDRFESGGGAALSGFIFPDSDRRLLTPADLRRLSRDELRIARNEIFARRGRYFDSADLKAYFARFPWYAPNSWNPKLNAIEEANVALIDQAGKR</sequence>
<reference evidence="3 4" key="1">
    <citation type="submission" date="2016-10" db="EMBL/GenBank/DDBJ databases">
        <authorList>
            <person name="de Groot N.N."/>
        </authorList>
    </citation>
    <scope>NUCLEOTIDE SEQUENCE [LARGE SCALE GENOMIC DNA]</scope>
    <source>
        <strain evidence="3 4">MT12</strain>
    </source>
</reference>
<dbReference type="Proteomes" id="UP000198992">
    <property type="component" value="Unassembled WGS sequence"/>
</dbReference>
<feature type="chain" id="PRO_5011598988" evidence="1">
    <location>
        <begin position="22"/>
        <end position="457"/>
    </location>
</feature>
<evidence type="ECO:0000256" key="1">
    <source>
        <dbReference type="SAM" id="SignalP"/>
    </source>
</evidence>
<dbReference type="InterPro" id="IPR025582">
    <property type="entry name" value="YARHG_dom"/>
</dbReference>
<feature type="signal peptide" evidence="1">
    <location>
        <begin position="1"/>
        <end position="21"/>
    </location>
</feature>
<organism evidence="3 4">
    <name type="scientific">Bradyrhizobium erythrophlei</name>
    <dbReference type="NCBI Taxonomy" id="1437360"/>
    <lineage>
        <taxon>Bacteria</taxon>
        <taxon>Pseudomonadati</taxon>
        <taxon>Pseudomonadota</taxon>
        <taxon>Alphaproteobacteria</taxon>
        <taxon>Hyphomicrobiales</taxon>
        <taxon>Nitrobacteraceae</taxon>
        <taxon>Bradyrhizobium</taxon>
    </lineage>
</organism>
<gene>
    <name evidence="3" type="ORF">SAMN05444164_5955</name>
</gene>
<dbReference type="Gene3D" id="1.20.58.1690">
    <property type="match status" value="2"/>
</dbReference>
<dbReference type="PROSITE" id="PS50208">
    <property type="entry name" value="CASPASE_P20"/>
    <property type="match status" value="1"/>
</dbReference>
<dbReference type="SUPFAM" id="SSF52129">
    <property type="entry name" value="Caspase-like"/>
    <property type="match status" value="1"/>
</dbReference>
<dbReference type="InterPro" id="IPR001309">
    <property type="entry name" value="Pept_C14_p20"/>
</dbReference>
<dbReference type="SMART" id="SM01324">
    <property type="entry name" value="YARHG"/>
    <property type="match status" value="2"/>
</dbReference>
<dbReference type="PANTHER" id="PTHR22576">
    <property type="entry name" value="MUCOSA ASSOCIATED LYMPHOID TISSUE LYMPHOMA TRANSLOCATION PROTEIN 1/PARACASPASE"/>
    <property type="match status" value="1"/>
</dbReference>
<dbReference type="InterPro" id="IPR029030">
    <property type="entry name" value="Caspase-like_dom_sf"/>
</dbReference>
<dbReference type="InterPro" id="IPR011600">
    <property type="entry name" value="Pept_C14_caspase"/>
</dbReference>
<dbReference type="Pfam" id="PF00656">
    <property type="entry name" value="Peptidase_C14"/>
    <property type="match status" value="1"/>
</dbReference>
<dbReference type="GO" id="GO:0006508">
    <property type="term" value="P:proteolysis"/>
    <property type="evidence" value="ECO:0007669"/>
    <property type="project" value="InterPro"/>
</dbReference>
<proteinExistence type="predicted"/>
<dbReference type="RefSeq" id="WP_092126562.1">
    <property type="nucleotide sequence ID" value="NZ_FNTH01000001.1"/>
</dbReference>
<accession>A0A1H5DVT6</accession>
<dbReference type="AlphaFoldDB" id="A0A1H5DVT6"/>
<dbReference type="Gene3D" id="3.40.50.1460">
    <property type="match status" value="1"/>
</dbReference>
<dbReference type="InterPro" id="IPR038434">
    <property type="entry name" value="YARHG_sf"/>
</dbReference>
<dbReference type="InterPro" id="IPR052039">
    <property type="entry name" value="Caspase-related_regulators"/>
</dbReference>
<protein>
    <submittedName>
        <fullName evidence="3">YARHG domain-containing protein</fullName>
    </submittedName>
</protein>
<evidence type="ECO:0000313" key="4">
    <source>
        <dbReference type="Proteomes" id="UP000198992"/>
    </source>
</evidence>
<keyword evidence="1" id="KW-0732">Signal</keyword>
<evidence type="ECO:0000259" key="2">
    <source>
        <dbReference type="PROSITE" id="PS50208"/>
    </source>
</evidence>
<dbReference type="Pfam" id="PF13308">
    <property type="entry name" value="YARHG"/>
    <property type="match status" value="2"/>
</dbReference>
<dbReference type="OrthoDB" id="9816009at2"/>
<evidence type="ECO:0000313" key="3">
    <source>
        <dbReference type="EMBL" id="SED83009.1"/>
    </source>
</evidence>
<dbReference type="GO" id="GO:0004197">
    <property type="term" value="F:cysteine-type endopeptidase activity"/>
    <property type="evidence" value="ECO:0007669"/>
    <property type="project" value="InterPro"/>
</dbReference>
<dbReference type="PANTHER" id="PTHR22576:SF37">
    <property type="entry name" value="MUCOSA-ASSOCIATED LYMPHOID TISSUE LYMPHOMA TRANSLOCATION PROTEIN 1"/>
    <property type="match status" value="1"/>
</dbReference>
<feature type="domain" description="Caspase family p20" evidence="2">
    <location>
        <begin position="22"/>
        <end position="155"/>
    </location>
</feature>